<dbReference type="Gene3D" id="3.20.20.80">
    <property type="entry name" value="Glycosidases"/>
    <property type="match status" value="2"/>
</dbReference>
<dbReference type="GO" id="GO:0005978">
    <property type="term" value="P:glycogen biosynthetic process"/>
    <property type="evidence" value="ECO:0007669"/>
    <property type="project" value="UniProtKB-KW"/>
</dbReference>
<evidence type="ECO:0000256" key="5">
    <source>
        <dbReference type="ARBA" id="ARBA00012560"/>
    </source>
</evidence>
<evidence type="ECO:0000256" key="10">
    <source>
        <dbReference type="ARBA" id="ARBA00022679"/>
    </source>
</evidence>
<accession>A0AAD5BEW4</accession>
<feature type="compositionally biased region" description="Polar residues" evidence="17">
    <location>
        <begin position="308"/>
        <end position="320"/>
    </location>
</feature>
<dbReference type="Pfam" id="PF14702">
    <property type="entry name" value="hGDE_central"/>
    <property type="match status" value="1"/>
</dbReference>
<feature type="domain" description="Glycogen debranching enzyme glucanotransferase" evidence="20">
    <location>
        <begin position="666"/>
        <end position="1087"/>
    </location>
</feature>
<organism evidence="22 23">
    <name type="scientific">Candida theae</name>
    <dbReference type="NCBI Taxonomy" id="1198502"/>
    <lineage>
        <taxon>Eukaryota</taxon>
        <taxon>Fungi</taxon>
        <taxon>Dikarya</taxon>
        <taxon>Ascomycota</taxon>
        <taxon>Saccharomycotina</taxon>
        <taxon>Pichiomycetes</taxon>
        <taxon>Debaryomycetaceae</taxon>
        <taxon>Candida/Lodderomyces clade</taxon>
        <taxon>Candida</taxon>
    </lineage>
</organism>
<feature type="compositionally biased region" description="Basic and acidic residues" evidence="17">
    <location>
        <begin position="296"/>
        <end position="307"/>
    </location>
</feature>
<dbReference type="NCBIfam" id="TIGR01531">
    <property type="entry name" value="glyc_debranch"/>
    <property type="match status" value="1"/>
</dbReference>
<evidence type="ECO:0000256" key="3">
    <source>
        <dbReference type="ARBA" id="ARBA00003530"/>
    </source>
</evidence>
<dbReference type="GeneID" id="76150434"/>
<dbReference type="FunFam" id="3.20.20.80:FF:000242">
    <property type="entry name" value="Glycogen debranching enzyme Gdb1, putative"/>
    <property type="match status" value="1"/>
</dbReference>
<dbReference type="CDD" id="cd11327">
    <property type="entry name" value="AmyAc_Glg_debranch_2"/>
    <property type="match status" value="1"/>
</dbReference>
<keyword evidence="14" id="KW-0326">Glycosidase</keyword>
<keyword evidence="11" id="KW-0378">Hydrolase</keyword>
<evidence type="ECO:0000256" key="6">
    <source>
        <dbReference type="ARBA" id="ARBA00012778"/>
    </source>
</evidence>
<evidence type="ECO:0000313" key="22">
    <source>
        <dbReference type="EMBL" id="KAI5958530.1"/>
    </source>
</evidence>
<evidence type="ECO:0000256" key="16">
    <source>
        <dbReference type="ARBA" id="ARBA00031477"/>
    </source>
</evidence>
<dbReference type="EMBL" id="JAIHNG010000116">
    <property type="protein sequence ID" value="KAI5958530.1"/>
    <property type="molecule type" value="Genomic_DNA"/>
</dbReference>
<dbReference type="InterPro" id="IPR006421">
    <property type="entry name" value="Glycogen_debranch_met"/>
</dbReference>
<dbReference type="InterPro" id="IPR032792">
    <property type="entry name" value="AGL_glucanoTrfase"/>
</dbReference>
<dbReference type="GO" id="GO:0005737">
    <property type="term" value="C:cytoplasm"/>
    <property type="evidence" value="ECO:0007669"/>
    <property type="project" value="UniProtKB-SubCell"/>
</dbReference>
<evidence type="ECO:0000256" key="12">
    <source>
        <dbReference type="ARBA" id="ARBA00023056"/>
    </source>
</evidence>
<feature type="domain" description="Glycogen debranching enzyme C-terminal" evidence="18">
    <location>
        <begin position="1572"/>
        <end position="2022"/>
    </location>
</feature>
<feature type="compositionally biased region" description="Low complexity" evidence="17">
    <location>
        <begin position="1"/>
        <end position="30"/>
    </location>
</feature>
<dbReference type="GO" id="GO:0005980">
    <property type="term" value="P:glycogen catabolic process"/>
    <property type="evidence" value="ECO:0007669"/>
    <property type="project" value="InterPro"/>
</dbReference>
<gene>
    <name evidence="22" type="ORF">KGF57_002375</name>
</gene>
<dbReference type="SUPFAM" id="SSF51445">
    <property type="entry name" value="(Trans)glycosidases"/>
    <property type="match status" value="1"/>
</dbReference>
<dbReference type="Proteomes" id="UP001204833">
    <property type="component" value="Unassembled WGS sequence"/>
</dbReference>
<dbReference type="GO" id="GO:0004134">
    <property type="term" value="F:4-alpha-glucanotransferase activity"/>
    <property type="evidence" value="ECO:0007669"/>
    <property type="project" value="UniProtKB-EC"/>
</dbReference>
<name>A0AAD5BEW4_9ASCO</name>
<comment type="subcellular location">
    <subcellularLocation>
        <location evidence="4">Cytoplasm</location>
    </subcellularLocation>
</comment>
<evidence type="ECO:0000259" key="20">
    <source>
        <dbReference type="Pfam" id="PF14701"/>
    </source>
</evidence>
<dbReference type="PANTHER" id="PTHR10569:SF2">
    <property type="entry name" value="GLYCOGEN DEBRANCHING ENZYME"/>
    <property type="match status" value="1"/>
</dbReference>
<feature type="domain" description="Eukaryotic glycogen debranching enzyme N-terminal" evidence="19">
    <location>
        <begin position="575"/>
        <end position="663"/>
    </location>
</feature>
<evidence type="ECO:0000256" key="8">
    <source>
        <dbReference type="ARBA" id="ARBA00022490"/>
    </source>
</evidence>
<reference evidence="22 23" key="1">
    <citation type="journal article" date="2022" name="DNA Res.">
        <title>Genome analysis of five recently described species of the CUG-Ser clade uncovers Candida theae as a new hybrid lineage with pathogenic potential in the Candida parapsilosis species complex.</title>
        <authorList>
            <person name="Mixao V."/>
            <person name="Del Olmo V."/>
            <person name="Hegedusova E."/>
            <person name="Saus E."/>
            <person name="Pryszcz L."/>
            <person name="Cillingova A."/>
            <person name="Nosek J."/>
            <person name="Gabaldon T."/>
        </authorList>
    </citation>
    <scope>NUCLEOTIDE SEQUENCE [LARGE SCALE GENOMIC DNA]</scope>
    <source>
        <strain evidence="22 23">CBS 12239</strain>
    </source>
</reference>
<evidence type="ECO:0000256" key="13">
    <source>
        <dbReference type="ARBA" id="ARBA00023268"/>
    </source>
</evidence>
<evidence type="ECO:0000256" key="1">
    <source>
        <dbReference type="ARBA" id="ARBA00000439"/>
    </source>
</evidence>
<dbReference type="InterPro" id="IPR032788">
    <property type="entry name" value="AGL_central"/>
</dbReference>
<protein>
    <recommendedName>
        <fullName evidence="7">Glycogen debranching enzyme</fullName>
        <ecNumber evidence="5">2.4.1.25</ecNumber>
        <ecNumber evidence="6">3.2.1.33</ecNumber>
    </recommendedName>
    <alternativeName>
        <fullName evidence="16">Glycogen debrancher</fullName>
    </alternativeName>
</protein>
<dbReference type="InterPro" id="IPR029436">
    <property type="entry name" value="AGL_euk_N"/>
</dbReference>
<evidence type="ECO:0000256" key="11">
    <source>
        <dbReference type="ARBA" id="ARBA00022801"/>
    </source>
</evidence>
<evidence type="ECO:0000313" key="23">
    <source>
        <dbReference type="Proteomes" id="UP001204833"/>
    </source>
</evidence>
<evidence type="ECO:0000256" key="15">
    <source>
        <dbReference type="ARBA" id="ARBA00025780"/>
    </source>
</evidence>
<comment type="catalytic activity">
    <reaction evidence="1">
        <text>Transfers a segment of a (1-&gt;4)-alpha-D-glucan to a new position in an acceptor, which may be glucose or a (1-&gt;4)-alpha-D-glucan.</text>
        <dbReference type="EC" id="2.4.1.25"/>
    </reaction>
</comment>
<keyword evidence="8" id="KW-0963">Cytoplasm</keyword>
<dbReference type="EC" id="2.4.1.25" evidence="5"/>
<comment type="caution">
    <text evidence="22">The sequence shown here is derived from an EMBL/GenBank/DDBJ whole genome shotgun (WGS) entry which is preliminary data.</text>
</comment>
<feature type="region of interest" description="Disordered" evidence="17">
    <location>
        <begin position="1"/>
        <end position="57"/>
    </location>
</feature>
<dbReference type="RefSeq" id="XP_051608977.1">
    <property type="nucleotide sequence ID" value="XM_051751681.1"/>
</dbReference>
<dbReference type="InterPro" id="IPR017853">
    <property type="entry name" value="GH"/>
</dbReference>
<keyword evidence="23" id="KW-1185">Reference proteome</keyword>
<keyword evidence="13" id="KW-0511">Multifunctional enzyme</keyword>
<dbReference type="GO" id="GO:0004135">
    <property type="term" value="F:amylo-alpha-1,6-glucosidase activity"/>
    <property type="evidence" value="ECO:0007669"/>
    <property type="project" value="UniProtKB-EC"/>
</dbReference>
<evidence type="ECO:0000259" key="18">
    <source>
        <dbReference type="Pfam" id="PF06202"/>
    </source>
</evidence>
<sequence>MFAVSSDSSSRRTVSAPLVQSKTPRSSEPSPSKKRWREILRPGKTYTPKPSAQLKRNAGYGGSFMPLDDSRADKTPFPPMSIQEPMLTPPYLSTPSLEVPSKFERGCSTAGTTPQSINSFESPGKNENFSHTGGLNSSFVNILNNNLPHLMKRKDSQESSTRTSISTKNSQDNTCFICSELLSNVLQSERVLKLNCGDSVHFECFKTAFDKELAGGKNNEPNLELPNLCHGSICKGQRSVTIDIRNLNSLFKRPYTSALTPKRPAPQPKASPESKVKLQSVNFKALKSTLSHTHLELSRRSSLRNRDTMTSSIRSPSPVNTISTTMTDSYNINGFDNGQSAETVVNQLMQYLLTNCTTLNFAKLSQLGMLRTADQLQTKIEDGPFKEKYCYLFENSVVIWDSTSEAFFIPVNSAKISCKGSIVTITPTVGNVLHLSLQSHLSSVIEKWAIVLMDLSVDVPGCKITNTIDLAPKAQSVFGGFLNTMSPIMDSPNDFPHGVDSLATRTNEAKVNDGDSDSDADSDEELIQRALKEKSIDLKELHKPVNNENVANGVLSLPSSDYAENYKPGDPIFNLQFQLNAASKVARKGVFHTNAPPTYKDEFDRYKYYDQSIESSFHEDISFTIPLYRPGAYNYYISYEDENGNDRETGKYYFNVPPYFAINGKFVPFNAINVETVVSKWIGSYDRWPKFFENIKAKGYNMIHFTPLQERGESDSPYSIFDQLKWDPNIFPDQEKAVEQIHKVLHENGLLSLTDVVWNHTANNSEWLKDAPDSGYSAYTAPHLIPAIELDGALLEFSEKLEELNLPTTIENESDLGKVMEGIKSKVLDGLKLWEYYVFNRNQTLSELQETYNKQKSSIHGIEIPDNVDKSNIDSLSKFVLETANTHAKPILGHRFENKLDTKKFLSILVALSDEVGSIIDKAGEVVDQINAPLYREYDDDLGTIQQQIEDRIRFLRLADNGPKWGKVTKALPITEPYFTRFTDKDGKKQALANNGWIWGGNPLVDFASDQSKAYLRREVIVWGDCVKLRYGSRYEDSPQLWDRMIKYTREMAKVFTGFRIDNCHSTPLHVGERLLDEARKVNPNLYVIAELFSGSEEMDKIFVERLAINSLIREAMQAWSVGELSSLVHKHGGRPIGSLTWLPLSDFSYPAEKEPELRKTKEGYTELDIPQVLTSTAPHAIFMDCTHDNETPAQKRTVEDTLPNAALVAFCSSAIGSVYGYDECYPHLLNVVSENRLYDLDDTNGIVKVKSRLNAIRKQLAEESEDIARDHEMYIHHEGQYITIQRYNARTGKGWFLIARSKFYANETEQILSPSVLGGTKVKHEFSYVLKKTGEYQKDDKFLKGIPTEVVDIEAPHVEEKNGDSIIQVNGSFIPGSISVFSTEIPGVDIKLDEYVREGALEAALDLNLYDLNAVLYRSAPEELDASGGKESVYNIPQYGDLVYAGLEGWQTALKHVIWSNNLGHQICNHLRDGAWALDYVVQRLDKYKNERLGKFQKWLKDRFDAVKKVPYYLRPHYFCLVVGIAYEAARFRALRQLSKPIQKATNFVQSLALTSVQMTGFMNNTSLVPDKSVACLAAGLPHFSNDYMRCWGRDVFISFRGLLIVPERYNDAKEHILGFAKTLKHGLIPNLLDAGRNPRYNARDAAWFFLQAIQEYVLHAPNGEKILDEKVSRRFPLDDTYVTVDDPIAFSYETSIRDVIFEIFQRHAKGIKYREANAGPNLDSQMKDEGFNVEVGIDWESGFVHGGSQFNCGTWMDKMGESERAHNKGVPGTPRDGAAVELQGLLKSALRWVIDLNKQGKFEYTEVEKGNGEKISFKEWDKLLQDNFEKRFYVPVNASDDGIYDIDSSLVNRRGIYKDLYHTGKPYEDYQLRPNFPIAMCVAPELFTPELALTAINNADEIIRGPVGMRTLDPSDYNYRPYYNNSIDNDDFATSKGRNYHQGPEWVWNYGYFLRAFLYFHLKGSDGTIELFTLLNDRIQHHINWIKESPWAGLTELTNKDGEFCGDSSPTQAWSSSCLLDLYFDIYRYV</sequence>
<comment type="catalytic activity">
    <reaction evidence="2">
        <text>Hydrolysis of (1-&gt;6)-alpha-D-glucosidic branch linkages in glycogen phosphorylase limit dextrin.</text>
        <dbReference type="EC" id="3.2.1.33"/>
    </reaction>
</comment>
<dbReference type="FunFam" id="1.50.10.10:FF:000039">
    <property type="entry name" value="Glycogen debranching enzyme Gdb1, putative"/>
    <property type="match status" value="1"/>
</dbReference>
<keyword evidence="10" id="KW-0808">Transferase</keyword>
<dbReference type="EC" id="3.2.1.33" evidence="6"/>
<keyword evidence="9" id="KW-0328">Glycosyltransferase</keyword>
<comment type="function">
    <text evidence="3">Multifunctional enzyme acting as 1,4-alpha-D-glucan:1,4-alpha-D-glucan 4-alpha-D-glycosyltransferase and amylo-1,6-glucosidase in glycogen degradation.</text>
</comment>
<evidence type="ECO:0000256" key="4">
    <source>
        <dbReference type="ARBA" id="ARBA00004496"/>
    </source>
</evidence>
<feature type="domain" description="Glycogen debranching enzyme central" evidence="21">
    <location>
        <begin position="1246"/>
        <end position="1486"/>
    </location>
</feature>
<evidence type="ECO:0000259" key="19">
    <source>
        <dbReference type="Pfam" id="PF14699"/>
    </source>
</evidence>
<evidence type="ECO:0000256" key="14">
    <source>
        <dbReference type="ARBA" id="ARBA00023295"/>
    </source>
</evidence>
<dbReference type="Pfam" id="PF14701">
    <property type="entry name" value="hDGE_amylase"/>
    <property type="match status" value="1"/>
</dbReference>
<evidence type="ECO:0000256" key="7">
    <source>
        <dbReference type="ARBA" id="ARBA00020723"/>
    </source>
</evidence>
<dbReference type="InterPro" id="IPR032790">
    <property type="entry name" value="GDE_C"/>
</dbReference>
<dbReference type="SUPFAM" id="SSF48208">
    <property type="entry name" value="Six-hairpin glycosidases"/>
    <property type="match status" value="1"/>
</dbReference>
<dbReference type="PANTHER" id="PTHR10569">
    <property type="entry name" value="GLYCOGEN DEBRANCHING ENZYME"/>
    <property type="match status" value="1"/>
</dbReference>
<evidence type="ECO:0000256" key="17">
    <source>
        <dbReference type="SAM" id="MobiDB-lite"/>
    </source>
</evidence>
<proteinExistence type="inferred from homology"/>
<feature type="region of interest" description="Disordered" evidence="17">
    <location>
        <begin position="255"/>
        <end position="276"/>
    </location>
</feature>
<comment type="similarity">
    <text evidence="15">Belongs to the glycogen debranching enzyme family.</text>
</comment>
<evidence type="ECO:0000256" key="2">
    <source>
        <dbReference type="ARBA" id="ARBA00000927"/>
    </source>
</evidence>
<dbReference type="InterPro" id="IPR010401">
    <property type="entry name" value="AGL/Gdb1"/>
</dbReference>
<evidence type="ECO:0000259" key="21">
    <source>
        <dbReference type="Pfam" id="PF14702"/>
    </source>
</evidence>
<evidence type="ECO:0000256" key="9">
    <source>
        <dbReference type="ARBA" id="ARBA00022676"/>
    </source>
</evidence>
<keyword evidence="12" id="KW-0320">Glycogen biosynthesis</keyword>
<feature type="region of interest" description="Disordered" evidence="17">
    <location>
        <begin position="296"/>
        <end position="320"/>
    </location>
</feature>
<dbReference type="Pfam" id="PF06202">
    <property type="entry name" value="GDE_C"/>
    <property type="match status" value="1"/>
</dbReference>
<dbReference type="Pfam" id="PF14699">
    <property type="entry name" value="hGDE_N"/>
    <property type="match status" value="1"/>
</dbReference>
<dbReference type="InterPro" id="IPR008928">
    <property type="entry name" value="6-hairpin_glycosidase_sf"/>
</dbReference>